<reference evidence="1" key="1">
    <citation type="submission" date="2021-01" db="EMBL/GenBank/DDBJ databases">
        <authorList>
            <person name="Corre E."/>
            <person name="Pelletier E."/>
            <person name="Niang G."/>
            <person name="Scheremetjew M."/>
            <person name="Finn R."/>
            <person name="Kale V."/>
            <person name="Holt S."/>
            <person name="Cochrane G."/>
            <person name="Meng A."/>
            <person name="Brown T."/>
            <person name="Cohen L."/>
        </authorList>
    </citation>
    <scope>NUCLEOTIDE SEQUENCE</scope>
    <source>
        <strain evidence="1">CCMP281</strain>
    </source>
</reference>
<evidence type="ECO:0000313" key="1">
    <source>
        <dbReference type="EMBL" id="CAE0150761.1"/>
    </source>
</evidence>
<proteinExistence type="predicted"/>
<protein>
    <submittedName>
        <fullName evidence="1">Uncharacterized protein</fullName>
    </submittedName>
</protein>
<gene>
    <name evidence="1" type="ORF">HERI1096_LOCUS38597</name>
</gene>
<accession>A0A7S3C0T9</accession>
<organism evidence="1">
    <name type="scientific">Haptolina ericina</name>
    <dbReference type="NCBI Taxonomy" id="156174"/>
    <lineage>
        <taxon>Eukaryota</taxon>
        <taxon>Haptista</taxon>
        <taxon>Haptophyta</taxon>
        <taxon>Prymnesiophyceae</taxon>
        <taxon>Prymnesiales</taxon>
        <taxon>Prymnesiaceae</taxon>
        <taxon>Haptolina</taxon>
    </lineage>
</organism>
<dbReference type="AlphaFoldDB" id="A0A7S3C0T9"/>
<dbReference type="EMBL" id="HBHX01069885">
    <property type="protein sequence ID" value="CAE0150761.1"/>
    <property type="molecule type" value="Transcribed_RNA"/>
</dbReference>
<name>A0A7S3C0T9_9EUKA</name>
<sequence length="128" mass="14390">MEVNINCAFGTFLPRTTERLIQPLFDDLARLCILPAGGATTPASGRWRCVRAAGLGGSLPREDIAAKELKEHQMYTAFKKSARKKYERQFVQKEFLLSDVAREETPQEHGKCMACGYFACQCSKKRQA</sequence>